<dbReference type="InterPro" id="IPR021131">
    <property type="entry name" value="Ribosomal_uL15/eL18"/>
</dbReference>
<dbReference type="Pfam" id="PF17135">
    <property type="entry name" value="Ribosomal_L18"/>
    <property type="match status" value="1"/>
</dbReference>
<organism evidence="5">
    <name type="scientific">marine sediment metagenome</name>
    <dbReference type="NCBI Taxonomy" id="412755"/>
    <lineage>
        <taxon>unclassified sequences</taxon>
        <taxon>metagenomes</taxon>
        <taxon>ecological metagenomes</taxon>
    </lineage>
</organism>
<dbReference type="NCBIfam" id="NF003079">
    <property type="entry name" value="PRK04005.1"/>
    <property type="match status" value="1"/>
</dbReference>
<name>A0A0F9NN46_9ZZZZ</name>
<dbReference type="InterPro" id="IPR036227">
    <property type="entry name" value="Ribosomal_uL15/eL18_sf"/>
</dbReference>
<reference evidence="5" key="1">
    <citation type="journal article" date="2015" name="Nature">
        <title>Complex archaea that bridge the gap between prokaryotes and eukaryotes.</title>
        <authorList>
            <person name="Spang A."/>
            <person name="Saw J.H."/>
            <person name="Jorgensen S.L."/>
            <person name="Zaremba-Niedzwiedzka K."/>
            <person name="Martijn J."/>
            <person name="Lind A.E."/>
            <person name="van Eijk R."/>
            <person name="Schleper C."/>
            <person name="Guy L."/>
            <person name="Ettema T.J."/>
        </authorList>
    </citation>
    <scope>NUCLEOTIDE SEQUENCE</scope>
</reference>
<evidence type="ECO:0000259" key="4">
    <source>
        <dbReference type="Pfam" id="PF17135"/>
    </source>
</evidence>
<feature type="domain" description="Large ribosomal subunit protein uL15/eL18" evidence="4">
    <location>
        <begin position="22"/>
        <end position="114"/>
    </location>
</feature>
<dbReference type="HAMAP" id="MF_00329">
    <property type="entry name" value="Ribosomal_eL18"/>
    <property type="match status" value="1"/>
</dbReference>
<dbReference type="AlphaFoldDB" id="A0A0F9NN46"/>
<comment type="caution">
    <text evidence="5">The sequence shown here is derived from an EMBL/GenBank/DDBJ whole genome shotgun (WGS) entry which is preliminary data.</text>
</comment>
<keyword evidence="2" id="KW-0689">Ribosomal protein</keyword>
<sequence length="118" mass="13596">MSHRITGPSSYYIRKLIRDLWKTRINIWKKISKKLSGPRRNRIKANLYRINKKTKKDDVIVVPGKILGLGELDHRLTIACLEYSKSVKKKIESSGSKIISIEDLLEQNPKGSGVKVFY</sequence>
<dbReference type="GO" id="GO:0003735">
    <property type="term" value="F:structural constituent of ribosome"/>
    <property type="evidence" value="ECO:0007669"/>
    <property type="project" value="InterPro"/>
</dbReference>
<accession>A0A0F9NN46</accession>
<dbReference type="SUPFAM" id="SSF52080">
    <property type="entry name" value="Ribosomal proteins L15p and L18e"/>
    <property type="match status" value="1"/>
</dbReference>
<evidence type="ECO:0000256" key="2">
    <source>
        <dbReference type="ARBA" id="ARBA00022980"/>
    </source>
</evidence>
<dbReference type="PANTHER" id="PTHR10934">
    <property type="entry name" value="60S RIBOSOMAL PROTEIN L18"/>
    <property type="match status" value="1"/>
</dbReference>
<dbReference type="GO" id="GO:0003723">
    <property type="term" value="F:RNA binding"/>
    <property type="evidence" value="ECO:0007669"/>
    <property type="project" value="TreeGrafter"/>
</dbReference>
<evidence type="ECO:0000256" key="1">
    <source>
        <dbReference type="ARBA" id="ARBA00006815"/>
    </source>
</evidence>
<keyword evidence="3" id="KW-0687">Ribonucleoprotein</keyword>
<dbReference type="EMBL" id="LAZR01003196">
    <property type="protein sequence ID" value="KKN20920.1"/>
    <property type="molecule type" value="Genomic_DNA"/>
</dbReference>
<dbReference type="Gene3D" id="3.100.10.10">
    <property type="match status" value="1"/>
</dbReference>
<evidence type="ECO:0000313" key="5">
    <source>
        <dbReference type="EMBL" id="KKN20920.1"/>
    </source>
</evidence>
<gene>
    <name evidence="5" type="ORF">LCGC14_0930740</name>
</gene>
<dbReference type="InterPro" id="IPR000039">
    <property type="entry name" value="Ribosomal_eL18"/>
</dbReference>
<proteinExistence type="inferred from homology"/>
<protein>
    <recommendedName>
        <fullName evidence="4">Large ribosomal subunit protein uL15/eL18 domain-containing protein</fullName>
    </recommendedName>
</protein>
<dbReference type="PANTHER" id="PTHR10934:SF2">
    <property type="entry name" value="LARGE RIBOSOMAL SUBUNIT PROTEIN EL18"/>
    <property type="match status" value="1"/>
</dbReference>
<dbReference type="GO" id="GO:0022625">
    <property type="term" value="C:cytosolic large ribosomal subunit"/>
    <property type="evidence" value="ECO:0007669"/>
    <property type="project" value="TreeGrafter"/>
</dbReference>
<dbReference type="GO" id="GO:0006412">
    <property type="term" value="P:translation"/>
    <property type="evidence" value="ECO:0007669"/>
    <property type="project" value="InterPro"/>
</dbReference>
<comment type="similarity">
    <text evidence="1">Belongs to the eukaryotic ribosomal protein eL18 family.</text>
</comment>
<evidence type="ECO:0000256" key="3">
    <source>
        <dbReference type="ARBA" id="ARBA00023274"/>
    </source>
</evidence>
<dbReference type="InterPro" id="IPR022947">
    <property type="entry name" value="Ribosomal_eL18_arc"/>
</dbReference>